<organism evidence="1 2">
    <name type="scientific">Candidatus Schekmanbacteria bacterium RBG_13_48_7</name>
    <dbReference type="NCBI Taxonomy" id="1817878"/>
    <lineage>
        <taxon>Bacteria</taxon>
        <taxon>Candidatus Schekmaniibacteriota</taxon>
    </lineage>
</organism>
<name>A0A1F7RXI8_9BACT</name>
<protein>
    <submittedName>
        <fullName evidence="1">Uncharacterized protein</fullName>
    </submittedName>
</protein>
<dbReference type="Proteomes" id="UP000179266">
    <property type="component" value="Unassembled WGS sequence"/>
</dbReference>
<gene>
    <name evidence="1" type="ORF">A2161_14830</name>
</gene>
<evidence type="ECO:0000313" key="1">
    <source>
        <dbReference type="EMBL" id="OGL46269.1"/>
    </source>
</evidence>
<dbReference type="EMBL" id="MGDD01000138">
    <property type="protein sequence ID" value="OGL46269.1"/>
    <property type="molecule type" value="Genomic_DNA"/>
</dbReference>
<sequence>MQDQNRQEGLFEIKADLDIFHVLIETLTREFHNLCMNIGYRAGINNHKTRRARNLHPVSNDLTSGLFHSKSEIEGPESQYPATRPVLLLPIL</sequence>
<evidence type="ECO:0000313" key="2">
    <source>
        <dbReference type="Proteomes" id="UP000179266"/>
    </source>
</evidence>
<comment type="caution">
    <text evidence="1">The sequence shown here is derived from an EMBL/GenBank/DDBJ whole genome shotgun (WGS) entry which is preliminary data.</text>
</comment>
<proteinExistence type="predicted"/>
<dbReference type="AlphaFoldDB" id="A0A1F7RXI8"/>
<reference evidence="1 2" key="1">
    <citation type="journal article" date="2016" name="Nat. Commun.">
        <title>Thousands of microbial genomes shed light on interconnected biogeochemical processes in an aquifer system.</title>
        <authorList>
            <person name="Anantharaman K."/>
            <person name="Brown C.T."/>
            <person name="Hug L.A."/>
            <person name="Sharon I."/>
            <person name="Castelle C.J."/>
            <person name="Probst A.J."/>
            <person name="Thomas B.C."/>
            <person name="Singh A."/>
            <person name="Wilkins M.J."/>
            <person name="Karaoz U."/>
            <person name="Brodie E.L."/>
            <person name="Williams K.H."/>
            <person name="Hubbard S.S."/>
            <person name="Banfield J.F."/>
        </authorList>
    </citation>
    <scope>NUCLEOTIDE SEQUENCE [LARGE SCALE GENOMIC DNA]</scope>
</reference>
<accession>A0A1F7RXI8</accession>